<dbReference type="Gene3D" id="3.90.70.10">
    <property type="entry name" value="Cysteine proteinases"/>
    <property type="match status" value="1"/>
</dbReference>
<accession>A0ABR2L8E3</accession>
<dbReference type="Proteomes" id="UP001470230">
    <property type="component" value="Unassembled WGS sequence"/>
</dbReference>
<dbReference type="PROSITE" id="PS00973">
    <property type="entry name" value="USP_2"/>
    <property type="match status" value="1"/>
</dbReference>
<evidence type="ECO:0000256" key="1">
    <source>
        <dbReference type="ARBA" id="ARBA00022786"/>
    </source>
</evidence>
<dbReference type="EMBL" id="JAPFFF010000001">
    <property type="protein sequence ID" value="KAK8899584.1"/>
    <property type="molecule type" value="Genomic_DNA"/>
</dbReference>
<dbReference type="Pfam" id="PF12436">
    <property type="entry name" value="USP7_ICP0_bdg"/>
    <property type="match status" value="1"/>
</dbReference>
<dbReference type="InterPro" id="IPR028889">
    <property type="entry name" value="USP"/>
</dbReference>
<protein>
    <recommendedName>
        <fullName evidence="3">USP domain-containing protein</fullName>
    </recommendedName>
</protein>
<evidence type="ECO:0000259" key="3">
    <source>
        <dbReference type="PROSITE" id="PS50235"/>
    </source>
</evidence>
<reference evidence="4 5" key="1">
    <citation type="submission" date="2024-04" db="EMBL/GenBank/DDBJ databases">
        <title>Tritrichomonas musculus Genome.</title>
        <authorList>
            <person name="Alves-Ferreira E."/>
            <person name="Grigg M."/>
            <person name="Lorenzi H."/>
            <person name="Galac M."/>
        </authorList>
    </citation>
    <scope>NUCLEOTIDE SEQUENCE [LARGE SCALE GENOMIC DNA]</scope>
    <source>
        <strain evidence="4 5">EAF2021</strain>
    </source>
</reference>
<feature type="compositionally biased region" description="Low complexity" evidence="2">
    <location>
        <begin position="304"/>
        <end position="316"/>
    </location>
</feature>
<dbReference type="InterPro" id="IPR001394">
    <property type="entry name" value="Peptidase_C19_UCH"/>
</dbReference>
<dbReference type="PANTHER" id="PTHR24006:SF644">
    <property type="entry name" value="UBIQUITIN CARBOXYL-TERMINAL HYDROLASE 7"/>
    <property type="match status" value="1"/>
</dbReference>
<feature type="compositionally biased region" description="Basic and acidic residues" evidence="2">
    <location>
        <begin position="317"/>
        <end position="330"/>
    </location>
</feature>
<dbReference type="InterPro" id="IPR024729">
    <property type="entry name" value="USP7_ICP0-binding_dom"/>
</dbReference>
<organism evidence="4 5">
    <name type="scientific">Tritrichomonas musculus</name>
    <dbReference type="NCBI Taxonomy" id="1915356"/>
    <lineage>
        <taxon>Eukaryota</taxon>
        <taxon>Metamonada</taxon>
        <taxon>Parabasalia</taxon>
        <taxon>Tritrichomonadida</taxon>
        <taxon>Tritrichomonadidae</taxon>
        <taxon>Tritrichomonas</taxon>
    </lineage>
</organism>
<dbReference type="InterPro" id="IPR018200">
    <property type="entry name" value="USP_CS"/>
</dbReference>
<evidence type="ECO:0000256" key="2">
    <source>
        <dbReference type="SAM" id="MobiDB-lite"/>
    </source>
</evidence>
<evidence type="ECO:0000313" key="4">
    <source>
        <dbReference type="EMBL" id="KAK8899584.1"/>
    </source>
</evidence>
<sequence length="1305" mass="151149">MKEKSFQHAISYSDTEFCIEGTWITNCTNSIKSINNPDEELIRSPPIFFQLYTFYLSFYFDTNHELFMIYIDMEDVPSPTFPVSIKLTMRNHHPKNILNFQSEFCFTPQTKHAIASFNQITSLEVFSDEGFSFDGFFIIQYSFIHKEKSPSQPLKFCLPSQSMSLTQRALMLYPNPIIFYNPLSIKNNCQYAGLCNQGATCYLNSVLQALFHIPAFRSLVFQIPLTDSNPKSNQLIKKTMIYNLQKLFAQMKNSNSAISTKDLTISFGWTSAESFKQNDAQELLRVFLESLERKLKDKIKNSNQTIDIDNNNNNGNNKDDTNKNEHDNSNDNKNSNAKSNDNNFENSISDLFKFQVLQTIECPNVSFRNTRVDDYLDLTVEVRGCQNLYQSLKKFTSPEKLDSPYSTEEFGPQQAVMYNKFKTLPKVLFIHLKRFEYRPPGITDRIASKISPNLFPSNQLTKINDRFEFPNIIDLSEFVDKTNDNDKKDWIYELFGVLVHSGSASFGHYYAYLRPEESPHWYKFNDSFVNECSESEAVNDNYGDGSNCASGYMLIYMRRKDLPQLFTETVQPPKELLIEEKKEEIKLEKNKLIEKKDDITSNFLNDTLFYDSNITNNLIEVKIITDQNLRDGCDECSLSISNINNDGYYRGKCAPFIFHDSGVILMHYEATESELLDKVSSFFHTRENTEEESSNLMDEDDAFPFFENSIKAPKIQPKNNEHKFDLYMMNLNRSDGTVSRKITPTEDRISYFGKKNIYVFYRSPETKKESIGLNIDNYLPNEKDDIEDQEKEEKDTKINQEESPYYPYLDIDNHAERLVKRVLNVSVFLTSSVRSVVDGAKDIIKMNLNWNKNNKNKKKRATEDEAGEKILIFLKVFDYKKQEIRFLKTKNVYHDDKLSILYEEANDFFFPNGKDDSVDDRERIKFYLKRFSTVYDNAIPEKTFKENKIYNGCIIIMQNIEKDVKIDSNRPSQNSTNSEKTKNLVVKVELPKTSNSLLDYIDTKYNMCDAVVSNYDTPSQFLFILRFSFNCEVLTLKQTVAKAAGIDLYDPSKNSIILYTQHLNSDDEPNSSPLANCTRITSPLNRLFFRFFSDTPESKISLMTPIKVWLNHGELRTVLASKSGTVKEVVQKIVQSDSCQFDEKSCEISLDKSGALLCEIPSSFKIFNVPSNCSIHLSKKNDENELKIAVCHTKGINLFVPFFFIVKEQESFVDTKKRLKEEIQKYTNGNDINFFDSLLITLHHINKSLYDTMMPTQISDNQILFDIVKSDKTCFLFVELPKEKTKNETENKNIAKKNNNVIVID</sequence>
<dbReference type="Pfam" id="PF00443">
    <property type="entry name" value="UCH"/>
    <property type="match status" value="1"/>
</dbReference>
<feature type="domain" description="USP" evidence="3">
    <location>
        <begin position="192"/>
        <end position="559"/>
    </location>
</feature>
<dbReference type="InterPro" id="IPR050164">
    <property type="entry name" value="Peptidase_C19"/>
</dbReference>
<proteinExistence type="predicted"/>
<dbReference type="PROSITE" id="PS50235">
    <property type="entry name" value="USP_3"/>
    <property type="match status" value="1"/>
</dbReference>
<feature type="region of interest" description="Disordered" evidence="2">
    <location>
        <begin position="780"/>
        <end position="799"/>
    </location>
</feature>
<name>A0ABR2L8E3_9EUKA</name>
<keyword evidence="1" id="KW-0833">Ubl conjugation pathway</keyword>
<dbReference type="PANTHER" id="PTHR24006">
    <property type="entry name" value="UBIQUITIN CARBOXYL-TERMINAL HYDROLASE"/>
    <property type="match status" value="1"/>
</dbReference>
<feature type="compositionally biased region" description="Low complexity" evidence="2">
    <location>
        <begin position="331"/>
        <end position="342"/>
    </location>
</feature>
<comment type="caution">
    <text evidence="4">The sequence shown here is derived from an EMBL/GenBank/DDBJ whole genome shotgun (WGS) entry which is preliminary data.</text>
</comment>
<dbReference type="Gene3D" id="3.10.20.90">
    <property type="entry name" value="Phosphatidylinositol 3-kinase Catalytic Subunit, Chain A, domain 1"/>
    <property type="match status" value="1"/>
</dbReference>
<dbReference type="PROSITE" id="PS00972">
    <property type="entry name" value="USP_1"/>
    <property type="match status" value="1"/>
</dbReference>
<gene>
    <name evidence="4" type="ORF">M9Y10_001900</name>
</gene>
<dbReference type="InterPro" id="IPR038765">
    <property type="entry name" value="Papain-like_cys_pep_sf"/>
</dbReference>
<feature type="region of interest" description="Disordered" evidence="2">
    <location>
        <begin position="304"/>
        <end position="342"/>
    </location>
</feature>
<keyword evidence="5" id="KW-1185">Reference proteome</keyword>
<evidence type="ECO:0000313" key="5">
    <source>
        <dbReference type="Proteomes" id="UP001470230"/>
    </source>
</evidence>
<dbReference type="SUPFAM" id="SSF54001">
    <property type="entry name" value="Cysteine proteinases"/>
    <property type="match status" value="1"/>
</dbReference>